<dbReference type="AlphaFoldDB" id="A0A813I477"/>
<keyword evidence="3 6" id="KW-1133">Transmembrane helix</keyword>
<dbReference type="PANTHER" id="PTHR23510">
    <property type="entry name" value="INNER MEMBRANE TRANSPORT PROTEIN YAJR"/>
    <property type="match status" value="1"/>
</dbReference>
<dbReference type="EMBL" id="CAJNNW010003140">
    <property type="protein sequence ID" value="CAE8645049.1"/>
    <property type="molecule type" value="Genomic_DNA"/>
</dbReference>
<dbReference type="GO" id="GO:0016020">
    <property type="term" value="C:membrane"/>
    <property type="evidence" value="ECO:0007669"/>
    <property type="project" value="UniProtKB-SubCell"/>
</dbReference>
<dbReference type="SUPFAM" id="SSF103473">
    <property type="entry name" value="MFS general substrate transporter"/>
    <property type="match status" value="1"/>
</dbReference>
<evidence type="ECO:0000256" key="4">
    <source>
        <dbReference type="ARBA" id="ARBA00023136"/>
    </source>
</evidence>
<reference evidence="7" key="1">
    <citation type="submission" date="2021-02" db="EMBL/GenBank/DDBJ databases">
        <authorList>
            <person name="Dougan E. K."/>
            <person name="Rhodes N."/>
            <person name="Thang M."/>
            <person name="Chan C."/>
        </authorList>
    </citation>
    <scope>NUCLEOTIDE SEQUENCE</scope>
</reference>
<feature type="region of interest" description="Disordered" evidence="5">
    <location>
        <begin position="79"/>
        <end position="99"/>
    </location>
</feature>
<dbReference type="CDD" id="cd06174">
    <property type="entry name" value="MFS"/>
    <property type="match status" value="1"/>
</dbReference>
<organism evidence="7 8">
    <name type="scientific">Polarella glacialis</name>
    <name type="common">Dinoflagellate</name>
    <dbReference type="NCBI Taxonomy" id="89957"/>
    <lineage>
        <taxon>Eukaryota</taxon>
        <taxon>Sar</taxon>
        <taxon>Alveolata</taxon>
        <taxon>Dinophyceae</taxon>
        <taxon>Suessiales</taxon>
        <taxon>Suessiaceae</taxon>
        <taxon>Polarella</taxon>
    </lineage>
</organism>
<dbReference type="Gene3D" id="1.20.1250.20">
    <property type="entry name" value="MFS general substrate transporter like domains"/>
    <property type="match status" value="1"/>
</dbReference>
<feature type="transmembrane region" description="Helical" evidence="6">
    <location>
        <begin position="295"/>
        <end position="317"/>
    </location>
</feature>
<evidence type="ECO:0000313" key="7">
    <source>
        <dbReference type="EMBL" id="CAE8645049.1"/>
    </source>
</evidence>
<feature type="transmembrane region" description="Helical" evidence="6">
    <location>
        <begin position="166"/>
        <end position="185"/>
    </location>
</feature>
<feature type="transmembrane region" description="Helical" evidence="6">
    <location>
        <begin position="252"/>
        <end position="274"/>
    </location>
</feature>
<evidence type="ECO:0000256" key="5">
    <source>
        <dbReference type="SAM" id="MobiDB-lite"/>
    </source>
</evidence>
<dbReference type="Proteomes" id="UP000626109">
    <property type="component" value="Unassembled WGS sequence"/>
</dbReference>
<evidence type="ECO:0000256" key="1">
    <source>
        <dbReference type="ARBA" id="ARBA00004141"/>
    </source>
</evidence>
<feature type="transmembrane region" description="Helical" evidence="6">
    <location>
        <begin position="407"/>
        <end position="427"/>
    </location>
</feature>
<dbReference type="InterPro" id="IPR036259">
    <property type="entry name" value="MFS_trans_sf"/>
</dbReference>
<name>A0A813I477_POLGL</name>
<feature type="transmembrane region" description="Helical" evidence="6">
    <location>
        <begin position="329"/>
        <end position="348"/>
    </location>
</feature>
<feature type="transmembrane region" description="Helical" evidence="6">
    <location>
        <begin position="20"/>
        <end position="41"/>
    </location>
</feature>
<dbReference type="InterPro" id="IPR051068">
    <property type="entry name" value="MFS_Domain-Containing_Protein"/>
</dbReference>
<feature type="transmembrane region" description="Helical" evidence="6">
    <location>
        <begin position="229"/>
        <end position="246"/>
    </location>
</feature>
<accession>A0A813I477</accession>
<comment type="subcellular location">
    <subcellularLocation>
        <location evidence="1">Membrane</location>
        <topology evidence="1">Multi-pass membrane protein</topology>
    </subcellularLocation>
</comment>
<proteinExistence type="predicted"/>
<protein>
    <recommendedName>
        <fullName evidence="9">Major facilitator superfamily (MFS) profile domain-containing protein</fullName>
    </recommendedName>
</protein>
<comment type="caution">
    <text evidence="7">The sequence shown here is derived from an EMBL/GenBank/DDBJ whole genome shotgun (WGS) entry which is preliminary data.</text>
</comment>
<evidence type="ECO:0000256" key="6">
    <source>
        <dbReference type="SAM" id="Phobius"/>
    </source>
</evidence>
<keyword evidence="4 6" id="KW-0472">Membrane</keyword>
<evidence type="ECO:0000256" key="3">
    <source>
        <dbReference type="ARBA" id="ARBA00022989"/>
    </source>
</evidence>
<dbReference type="PANTHER" id="PTHR23510:SF64">
    <property type="entry name" value="INNER MEMBRANE TRANSPORT PROTEIN YAJR"/>
    <property type="match status" value="1"/>
</dbReference>
<feature type="transmembrane region" description="Helical" evidence="6">
    <location>
        <begin position="548"/>
        <end position="566"/>
    </location>
</feature>
<feature type="transmembrane region" description="Helical" evidence="6">
    <location>
        <begin position="378"/>
        <end position="395"/>
    </location>
</feature>
<feature type="transmembrane region" description="Helical" evidence="6">
    <location>
        <begin position="197"/>
        <end position="217"/>
    </location>
</feature>
<feature type="transmembrane region" description="Helical" evidence="6">
    <location>
        <begin position="447"/>
        <end position="466"/>
    </location>
</feature>
<evidence type="ECO:0000256" key="2">
    <source>
        <dbReference type="ARBA" id="ARBA00022692"/>
    </source>
</evidence>
<evidence type="ECO:0008006" key="9">
    <source>
        <dbReference type="Google" id="ProtNLM"/>
    </source>
</evidence>
<evidence type="ECO:0000313" key="8">
    <source>
        <dbReference type="Proteomes" id="UP000626109"/>
    </source>
</evidence>
<gene>
    <name evidence="7" type="ORF">PGLA2088_LOCUS3575</name>
</gene>
<sequence length="576" mass="62432">MNPTFQTVKRVPVGSGSSSAHIYIYIYIYSTACSVFFFLFFRNPFWRTGSKATKGVLFEIKGPKTPLHNEKLYKYLKRSKSSQKESKFQRQTQNQFRKPPPEQGILYIYTYIYSYGPVLVGQLASGVSQVVKMNNGTKELAETPRLALVATEEDDNEPMPRAFGNYVLLVTFVNLANYTVVLPTAHNYSASLGGSGWFAGLIVAVALAPGLLSLPLAPRILRSRYKPGLAALVVLCAMGNACYGLGQLAGSLWLLVAGQALRALLWGACGRALVQHVVYACCGKSRRSAWTARQGNIGFFGMGMGPVVAAGLSKVSFKVGALSVDQYTAPGWFFCVVWLLMLLVLPLIPEPERRFETEFVRCTNGEERKCVVWPDGKTLWCLFSVMACAGTVAVWETSAAIVTQRYFGWSVWTTSLFIGAVFFSSMIGGELVRCLLKRKPSLHELDVTVTGLAMILICSSMLYNYLPSSQSPTHSYEVTYALGSILVLNAANYSRNYSVAMALRSAASVSGEMKDMAVGAQAAFMMTGRSGGALLGMGLAAMPGGANASAGLVTGISGFCLLLLAVPKLHSAIREV</sequence>
<keyword evidence="2 6" id="KW-0812">Transmembrane</keyword>